<dbReference type="RefSeq" id="WP_071858692.1">
    <property type="nucleotide sequence ID" value="NZ_JBHSHK010000003.1"/>
</dbReference>
<organism evidence="1 2">
    <name type="scientific">Enterococcus hermanniensis</name>
    <dbReference type="NCBI Taxonomy" id="249189"/>
    <lineage>
        <taxon>Bacteria</taxon>
        <taxon>Bacillati</taxon>
        <taxon>Bacillota</taxon>
        <taxon>Bacilli</taxon>
        <taxon>Lactobacillales</taxon>
        <taxon>Enterococcaceae</taxon>
        <taxon>Enterococcus</taxon>
    </lineage>
</organism>
<accession>A0A1L8TFF1</accession>
<gene>
    <name evidence="1" type="ORF">RV04_GL000746</name>
</gene>
<dbReference type="Proteomes" id="UP000182077">
    <property type="component" value="Unassembled WGS sequence"/>
</dbReference>
<reference evidence="1 2" key="1">
    <citation type="submission" date="2014-12" db="EMBL/GenBank/DDBJ databases">
        <title>Draft genome sequences of 29 type strains of Enterococci.</title>
        <authorList>
            <person name="Zhong Z."/>
            <person name="Sun Z."/>
            <person name="Liu W."/>
            <person name="Zhang W."/>
            <person name="Zhang H."/>
        </authorList>
    </citation>
    <scope>NUCLEOTIDE SEQUENCE [LARGE SCALE GENOMIC DNA]</scope>
    <source>
        <strain evidence="1 2">DSM 17122</strain>
    </source>
</reference>
<protein>
    <submittedName>
        <fullName evidence="1">Uncharacterized protein</fullName>
    </submittedName>
</protein>
<dbReference type="STRING" id="249189.RV04_GL000746"/>
<proteinExistence type="predicted"/>
<dbReference type="OrthoDB" id="9873969at2"/>
<comment type="caution">
    <text evidence="1">The sequence shown here is derived from an EMBL/GenBank/DDBJ whole genome shotgun (WGS) entry which is preliminary data.</text>
</comment>
<sequence length="111" mass="13266">MLSEKEKVKLDDCITKAPDEEMKPIKNGFRNTELKQNVECNQDDSESPIWNTDAIWHLKIETEIKTKEFYLLFENAQETLDLFEEEIKRAELVRYKNGKDFKKEMEELYGE</sequence>
<evidence type="ECO:0000313" key="1">
    <source>
        <dbReference type="EMBL" id="OJG42987.1"/>
    </source>
</evidence>
<keyword evidence="2" id="KW-1185">Reference proteome</keyword>
<dbReference type="EMBL" id="JXKQ01000016">
    <property type="protein sequence ID" value="OJG42987.1"/>
    <property type="molecule type" value="Genomic_DNA"/>
</dbReference>
<evidence type="ECO:0000313" key="2">
    <source>
        <dbReference type="Proteomes" id="UP000182077"/>
    </source>
</evidence>
<dbReference type="AlphaFoldDB" id="A0A1L8TFF1"/>
<name>A0A1L8TFF1_9ENTE</name>